<dbReference type="eggNOG" id="ENOG502ZBQP">
    <property type="taxonomic scope" value="Bacteria"/>
</dbReference>
<evidence type="ECO:0000313" key="3">
    <source>
        <dbReference type="EMBL" id="ABS05776.1"/>
    </source>
</evidence>
<keyword evidence="2" id="KW-0472">Membrane</keyword>
<dbReference type="AlphaFoldDB" id="A6WG37"/>
<dbReference type="EMBL" id="CP000750">
    <property type="protein sequence ID" value="ABS05776.1"/>
    <property type="molecule type" value="Genomic_DNA"/>
</dbReference>
<evidence type="ECO:0000256" key="1">
    <source>
        <dbReference type="SAM" id="MobiDB-lite"/>
    </source>
</evidence>
<keyword evidence="2" id="KW-0812">Transmembrane</keyword>
<gene>
    <name evidence="3" type="ordered locus">Krad_4313</name>
</gene>
<evidence type="ECO:0000313" key="4">
    <source>
        <dbReference type="Proteomes" id="UP000001116"/>
    </source>
</evidence>
<name>A6WG37_KINRD</name>
<feature type="transmembrane region" description="Helical" evidence="2">
    <location>
        <begin position="158"/>
        <end position="179"/>
    </location>
</feature>
<feature type="compositionally biased region" description="Basic and acidic residues" evidence="1">
    <location>
        <begin position="188"/>
        <end position="201"/>
    </location>
</feature>
<proteinExistence type="predicted"/>
<feature type="transmembrane region" description="Helical" evidence="2">
    <location>
        <begin position="125"/>
        <end position="146"/>
    </location>
</feature>
<feature type="transmembrane region" description="Helical" evidence="2">
    <location>
        <begin position="12"/>
        <end position="32"/>
    </location>
</feature>
<evidence type="ECO:0000256" key="2">
    <source>
        <dbReference type="SAM" id="Phobius"/>
    </source>
</evidence>
<dbReference type="KEGG" id="kra:Krad_4313"/>
<feature type="transmembrane region" description="Helical" evidence="2">
    <location>
        <begin position="44"/>
        <end position="64"/>
    </location>
</feature>
<dbReference type="Proteomes" id="UP000001116">
    <property type="component" value="Chromosome"/>
</dbReference>
<reference evidence="4" key="1">
    <citation type="journal article" date="2008" name="PLoS ONE">
        <title>Survival in nuclear waste, extreme resistance, and potential applications gleaned from the genome sequence of Kineococcus radiotolerans SRS30216.</title>
        <authorList>
            <person name="Bagwell C.E."/>
            <person name="Bhat S."/>
            <person name="Hawkins G.M."/>
            <person name="Smith B.W."/>
            <person name="Biswas T."/>
            <person name="Hoover T.R."/>
            <person name="Saunders E."/>
            <person name="Han C.S."/>
            <person name="Tsodikov O.V."/>
            <person name="Shimkets L.J."/>
        </authorList>
    </citation>
    <scope>NUCLEOTIDE SEQUENCE [LARGE SCALE GENOMIC DNA]</scope>
    <source>
        <strain evidence="4">ATCC BAA-149 / DSM 14245 / SRS30216</strain>
    </source>
</reference>
<dbReference type="STRING" id="266940.Krad_4313"/>
<feature type="region of interest" description="Disordered" evidence="1">
    <location>
        <begin position="182"/>
        <end position="201"/>
    </location>
</feature>
<keyword evidence="2" id="KW-1133">Transmembrane helix</keyword>
<accession>A6WG37</accession>
<dbReference type="HOGENOM" id="CLU_117532_0_0_11"/>
<organism evidence="3 4">
    <name type="scientific">Kineococcus radiotolerans (strain ATCC BAA-149 / DSM 14245 / SRS30216)</name>
    <dbReference type="NCBI Taxonomy" id="266940"/>
    <lineage>
        <taxon>Bacteria</taxon>
        <taxon>Bacillati</taxon>
        <taxon>Actinomycetota</taxon>
        <taxon>Actinomycetes</taxon>
        <taxon>Kineosporiales</taxon>
        <taxon>Kineosporiaceae</taxon>
        <taxon>Kineococcus</taxon>
    </lineage>
</organism>
<keyword evidence="4" id="KW-1185">Reference proteome</keyword>
<feature type="transmembrane region" description="Helical" evidence="2">
    <location>
        <begin position="70"/>
        <end position="88"/>
    </location>
</feature>
<sequence>MTHLCSQGDVVLLLIAGCEIGFWLLVVAGLLARYPLRARRAGGVLLAAVPLVDLVLLVATAAHLRTGVEATWAHGLAAVYLGFTLAHGRRLVAWADVRFAHRFAGGPAPAALHGRAYARRCWADVLRTAAAAAVAAGLLLAGQRWIDDPARTAALDGFLPLLGVVCAVELCWALTYTVWPRSAPRTQPRPEPRAESRAGAR</sequence>
<protein>
    <submittedName>
        <fullName evidence="3">Integral membrane protein</fullName>
    </submittedName>
</protein>